<feature type="coiled-coil region" evidence="1">
    <location>
        <begin position="1035"/>
        <end position="1065"/>
    </location>
</feature>
<dbReference type="InParanoid" id="A0A5N4B3L5"/>
<feature type="region of interest" description="Disordered" evidence="2">
    <location>
        <begin position="508"/>
        <end position="528"/>
    </location>
</feature>
<comment type="caution">
    <text evidence="3">The sequence shown here is derived from an EMBL/GenBank/DDBJ whole genome shotgun (WGS) entry which is preliminary data.</text>
</comment>
<evidence type="ECO:0000313" key="4">
    <source>
        <dbReference type="Proteomes" id="UP000327044"/>
    </source>
</evidence>
<feature type="compositionally biased region" description="Basic and acidic residues" evidence="2">
    <location>
        <begin position="826"/>
        <end position="837"/>
    </location>
</feature>
<evidence type="ECO:0000313" key="3">
    <source>
        <dbReference type="EMBL" id="KAB0804211.1"/>
    </source>
</evidence>
<feature type="region of interest" description="Disordered" evidence="2">
    <location>
        <begin position="1133"/>
        <end position="1162"/>
    </location>
</feature>
<accession>A0A5N4B3L5</accession>
<feature type="compositionally biased region" description="Basic and acidic residues" evidence="2">
    <location>
        <begin position="1143"/>
        <end position="1153"/>
    </location>
</feature>
<dbReference type="EMBL" id="VVIM01000001">
    <property type="protein sequence ID" value="KAB0804211.1"/>
    <property type="molecule type" value="Genomic_DNA"/>
</dbReference>
<proteinExistence type="predicted"/>
<feature type="region of interest" description="Disordered" evidence="2">
    <location>
        <begin position="1085"/>
        <end position="1111"/>
    </location>
</feature>
<keyword evidence="4" id="KW-1185">Reference proteome</keyword>
<dbReference type="Proteomes" id="UP000327044">
    <property type="component" value="Unassembled WGS sequence"/>
</dbReference>
<feature type="coiled-coil region" evidence="1">
    <location>
        <begin position="345"/>
        <end position="372"/>
    </location>
</feature>
<feature type="region of interest" description="Disordered" evidence="2">
    <location>
        <begin position="225"/>
        <end position="248"/>
    </location>
</feature>
<protein>
    <submittedName>
        <fullName evidence="3">Uncharacterized protein</fullName>
    </submittedName>
</protein>
<evidence type="ECO:0000256" key="1">
    <source>
        <dbReference type="SAM" id="Coils"/>
    </source>
</evidence>
<feature type="region of interest" description="Disordered" evidence="2">
    <location>
        <begin position="706"/>
        <end position="725"/>
    </location>
</feature>
<dbReference type="AlphaFoldDB" id="A0A5N4B3L5"/>
<keyword evidence="1" id="KW-0175">Coiled coil</keyword>
<organism evidence="3 4">
    <name type="scientific">Photinus pyralis</name>
    <name type="common">Common eastern firefly</name>
    <name type="synonym">Lampyris pyralis</name>
    <dbReference type="NCBI Taxonomy" id="7054"/>
    <lineage>
        <taxon>Eukaryota</taxon>
        <taxon>Metazoa</taxon>
        <taxon>Ecdysozoa</taxon>
        <taxon>Arthropoda</taxon>
        <taxon>Hexapoda</taxon>
        <taxon>Insecta</taxon>
        <taxon>Pterygota</taxon>
        <taxon>Neoptera</taxon>
        <taxon>Endopterygota</taxon>
        <taxon>Coleoptera</taxon>
        <taxon>Polyphaga</taxon>
        <taxon>Elateriformia</taxon>
        <taxon>Elateroidea</taxon>
        <taxon>Lampyridae</taxon>
        <taxon>Lampyrinae</taxon>
        <taxon>Photinus</taxon>
    </lineage>
</organism>
<gene>
    <name evidence="3" type="ORF">PPYR_01181</name>
</gene>
<evidence type="ECO:0000256" key="2">
    <source>
        <dbReference type="SAM" id="MobiDB-lite"/>
    </source>
</evidence>
<feature type="region of interest" description="Disordered" evidence="2">
    <location>
        <begin position="826"/>
        <end position="852"/>
    </location>
</feature>
<feature type="compositionally biased region" description="Polar residues" evidence="2">
    <location>
        <begin position="1098"/>
        <end position="1107"/>
    </location>
</feature>
<sequence length="1215" mass="140364">MLMLQNLKLKRENSPELNEFLRRVIEKKDIFKSIRETAELFSRDSLHKSAHHKIVLNASLPHTQKHFKREYSRPVNDVYPYADDYGKLDASTLRRRRYERLSGELNEDDYNPNEDYGSNHIRVNPRGEVGVREVPGEKYSHRFANRKHLSKRDLSKRLALGHRIVYKQPNEYVNLDSDKHFLTSSNFEKLSQLFSNRDSEQINKIIARHEQSSKKDFQNQRHLKKHFRTSSSPEVTSAGPIVNQHPNDRDQDQRITLLDVDHPTSAIEQYLLLTKPNIFVTSGEYLPTPSPDASLGAIINTESGEFSVKESKDMVHDSQFGDLLNDSRLNRNDDQAPSGPILDSQTDMRNTINNLVQALNEANRKLKNSKYLNGKRDDEEESDFQKRKLLYYDDHEYPIGRRVKRRLPKAFGHIYSDWDGNGNEMKNWEDEYGEEEDFGPSRKATYNNKKNVKNHFDNKFIEVKSSEDEFDVVEAQNTVEQASSVSMGHGSTTHSPLEMLGARKNKTMHKPKHNNGTMAPSCTKRVGRDETTTPNLGLGCECSGSCQRQECKCHNCKDTNDEKPANPFGVENEAGGFEILKPKPVIDSTKKVYLDFELATDFPLEPVSKNPKVRGSQSDEPVGGKLSDIYTKFHSKHDENEFNKNDLRNVLETSSGLDTVGDIKKADEVIQASIDESAIVSNEPGSTVNYQAVDKREIGNNEEFSVNLDKSKRDEGSLDTSSKSQQYNVDSFDDVVEDVAFHKSSDTRGRKKHWRNRLHYRPYENHARRYPYRRYEMVDYPQLEFVDDEKKRRHDKYRYPKRIRRHNRFVKNRDIETWHPHKRIARWDKPHGNRPLKEWINPKNPKMDEGNGLERQLDLNSEKQSGKSHAELNDYAQMQDTLDGHIAFSIVDKVLSELKNHKELSARFLKSLSNRQHMGKDTKALEAFLKAEAENDLKHSEQMMHNIMVTLNKMITDQVQRKICKRIAPELRTFLKRIVSGSSQKETDEEAKIVEEGIPLPVVKASKARKASDYQPENSFLFNKCSKEAEHEQIVANIQEKIEMVNSLLERYDRLNQSCKDQARDVKKYLHQHLGMLQQIRRKLEHKKHTAPRRAKDTSSMVPSGSSKKPAKNTFNVDAIFNEHLKKLKSDHENTHINTDLGTKSENEKECESKQSTVSSQCQKLADAADHLRQNRESEERIGRLFSKGENEFANNENVDVSKIKFEQLVPYNLG</sequence>
<reference evidence="3 4" key="1">
    <citation type="journal article" date="2018" name="Elife">
        <title>Firefly genomes illuminate parallel origins of bioluminescence in beetles.</title>
        <authorList>
            <person name="Fallon T.R."/>
            <person name="Lower S.E."/>
            <person name="Chang C.H."/>
            <person name="Bessho-Uehara M."/>
            <person name="Martin G.J."/>
            <person name="Bewick A.J."/>
            <person name="Behringer M."/>
            <person name="Debat H.J."/>
            <person name="Wong I."/>
            <person name="Day J.C."/>
            <person name="Suvorov A."/>
            <person name="Silva C.J."/>
            <person name="Stanger-Hall K.F."/>
            <person name="Hall D.W."/>
            <person name="Schmitz R.J."/>
            <person name="Nelson D.R."/>
            <person name="Lewis S.M."/>
            <person name="Shigenobu S."/>
            <person name="Bybee S.M."/>
            <person name="Larracuente A.M."/>
            <person name="Oba Y."/>
            <person name="Weng J.K."/>
        </authorList>
    </citation>
    <scope>NUCLEOTIDE SEQUENCE [LARGE SCALE GENOMIC DNA]</scope>
    <source>
        <strain evidence="3">1611_PpyrPB1</strain>
        <tissue evidence="3">Whole body</tissue>
    </source>
</reference>
<name>A0A5N4B3L5_PHOPY</name>